<evidence type="ECO:0000313" key="1">
    <source>
        <dbReference type="EMBL" id="NTZ52935.1"/>
    </source>
</evidence>
<dbReference type="InterPro" id="IPR010272">
    <property type="entry name" value="T6SS_TssF"/>
</dbReference>
<dbReference type="EMBL" id="SUQN01000011">
    <property type="protein sequence ID" value="NTZ52935.1"/>
    <property type="molecule type" value="Genomic_DNA"/>
</dbReference>
<gene>
    <name evidence="1" type="ORF">FCH32_21950</name>
</gene>
<sequence>MNKLLAYYQKELNFLKQHGKIFASRFPKIARRLGILA</sequence>
<accession>A0ABD6M8V1</accession>
<reference evidence="1 2" key="1">
    <citation type="submission" date="2019-05" db="EMBL/GenBank/DDBJ databases">
        <title>Draft genomes of bacterial isolates retrieved from different Forrest soils.</title>
        <authorList>
            <person name="Soares-Castro P."/>
            <person name="Santos P.M."/>
        </authorList>
    </citation>
    <scope>NUCLEOTIDE SEQUENCE [LARGE SCALE GENOMIC DNA]</scope>
    <source>
        <strain evidence="1 2">UMG736</strain>
    </source>
</reference>
<keyword evidence="2" id="KW-1185">Reference proteome</keyword>
<protein>
    <submittedName>
        <fullName evidence="1">Uncharacterized protein</fullName>
    </submittedName>
</protein>
<dbReference type="Pfam" id="PF05947">
    <property type="entry name" value="T6SS_TssF"/>
    <property type="match status" value="1"/>
</dbReference>
<comment type="caution">
    <text evidence="1">The sequence shown here is derived from an EMBL/GenBank/DDBJ whole genome shotgun (WGS) entry which is preliminary data.</text>
</comment>
<dbReference type="Proteomes" id="UP000729009">
    <property type="component" value="Unassembled WGS sequence"/>
</dbReference>
<evidence type="ECO:0000313" key="2">
    <source>
        <dbReference type="Proteomes" id="UP000729009"/>
    </source>
</evidence>
<name>A0ABD6M8V1_9ENTR</name>
<proteinExistence type="predicted"/>
<organism evidence="1 2">
    <name type="scientific">Citrobacter gillenii</name>
    <dbReference type="NCBI Taxonomy" id="67828"/>
    <lineage>
        <taxon>Bacteria</taxon>
        <taxon>Pseudomonadati</taxon>
        <taxon>Pseudomonadota</taxon>
        <taxon>Gammaproteobacteria</taxon>
        <taxon>Enterobacterales</taxon>
        <taxon>Enterobacteriaceae</taxon>
        <taxon>Citrobacter</taxon>
        <taxon>Citrobacter freundii complex</taxon>
    </lineage>
</organism>
<dbReference type="AlphaFoldDB" id="A0ABD6M8V1"/>